<feature type="domain" description="Trimeric autotransporter adhesin YadA-like stalk" evidence="2">
    <location>
        <begin position="73"/>
        <end position="111"/>
    </location>
</feature>
<feature type="domain" description="Trimeric autotransporter adhesin YadA-like head" evidence="1">
    <location>
        <begin position="915"/>
        <end position="935"/>
    </location>
</feature>
<reference evidence="3 4" key="2">
    <citation type="submission" date="2020-06" db="EMBL/GenBank/DDBJ databases">
        <title>Halomonas songnenensis sp. nov., a moderately halophilic bacterium isolated from saline and alkaline soils.</title>
        <authorList>
            <person name="Jiang J."/>
            <person name="Pan Y."/>
        </authorList>
    </citation>
    <scope>NUCLEOTIDE SEQUENCE [LARGE SCALE GENOMIC DNA]</scope>
    <source>
        <strain evidence="3 4">TBZ9</strain>
    </source>
</reference>
<feature type="domain" description="Trimeric autotransporter adhesin YadA-like head" evidence="1">
    <location>
        <begin position="7"/>
        <end position="33"/>
    </location>
</feature>
<evidence type="ECO:0008006" key="5">
    <source>
        <dbReference type="Google" id="ProtNLM"/>
    </source>
</evidence>
<dbReference type="EMBL" id="JABFHI010000002">
    <property type="protein sequence ID" value="NOG31356.1"/>
    <property type="molecule type" value="Genomic_DNA"/>
</dbReference>
<feature type="domain" description="Trimeric autotransporter adhesin YadA-like stalk" evidence="2">
    <location>
        <begin position="2945"/>
        <end position="2970"/>
    </location>
</feature>
<feature type="domain" description="Trimeric autotransporter adhesin YadA-like stalk" evidence="2">
    <location>
        <begin position="1673"/>
        <end position="1710"/>
    </location>
</feature>
<keyword evidence="4" id="KW-1185">Reference proteome</keyword>
<organism evidence="3 4">
    <name type="scientific">Vreelandella azerica</name>
    <dbReference type="NCBI Taxonomy" id="2732867"/>
    <lineage>
        <taxon>Bacteria</taxon>
        <taxon>Pseudomonadati</taxon>
        <taxon>Pseudomonadota</taxon>
        <taxon>Gammaproteobacteria</taxon>
        <taxon>Oceanospirillales</taxon>
        <taxon>Halomonadaceae</taxon>
        <taxon>Vreelandella</taxon>
    </lineage>
</organism>
<accession>A0A7Y3TW55</accession>
<evidence type="ECO:0000313" key="3">
    <source>
        <dbReference type="EMBL" id="NOG31356.1"/>
    </source>
</evidence>
<dbReference type="SUPFAM" id="SSF101967">
    <property type="entry name" value="Adhesin YadA, collagen-binding domain"/>
    <property type="match status" value="7"/>
</dbReference>
<feature type="domain" description="Trimeric autotransporter adhesin YadA-like head" evidence="1">
    <location>
        <begin position="879"/>
        <end position="905"/>
    </location>
</feature>
<comment type="caution">
    <text evidence="3">The sequence shown here is derived from an EMBL/GenBank/DDBJ whole genome shotgun (WGS) entry which is preliminary data.</text>
</comment>
<feature type="domain" description="Trimeric autotransporter adhesin YadA-like stalk" evidence="2">
    <location>
        <begin position="3091"/>
        <end position="3131"/>
    </location>
</feature>
<feature type="domain" description="Trimeric autotransporter adhesin YadA-like stalk" evidence="2">
    <location>
        <begin position="1023"/>
        <end position="1062"/>
    </location>
</feature>
<feature type="domain" description="Trimeric autotransporter adhesin YadA-like head" evidence="1">
    <location>
        <begin position="2995"/>
        <end position="3020"/>
    </location>
</feature>
<evidence type="ECO:0000259" key="2">
    <source>
        <dbReference type="Pfam" id="PF05662"/>
    </source>
</evidence>
<name>A0A7Y3TW55_9GAMM</name>
<feature type="domain" description="Trimeric autotransporter adhesin YadA-like head" evidence="1">
    <location>
        <begin position="958"/>
        <end position="980"/>
    </location>
</feature>
<dbReference type="InterPro" id="IPR008640">
    <property type="entry name" value="Adhesin_Head_dom"/>
</dbReference>
<feature type="domain" description="Trimeric autotransporter adhesin YadA-like head" evidence="1">
    <location>
        <begin position="400"/>
        <end position="424"/>
    </location>
</feature>
<feature type="domain" description="Trimeric autotransporter adhesin YadA-like stalk" evidence="2">
    <location>
        <begin position="703"/>
        <end position="739"/>
    </location>
</feature>
<dbReference type="Gene3D" id="6.20.50.100">
    <property type="match status" value="5"/>
</dbReference>
<sequence>MGRASRADGYGAVALGPYAKATLSSSVALGDGSVANTAAGINGYVPFGASGADQSNITGTVSTRASVDVGSRQITSVAAGTDLDDAVNVSQLIAAQSKVAAGTNVADVAVTENTDGGSIYTVNAEGATVSAGSTNVSVAASTDATTNLTDYTVDLADVVNVGTTNPVNIDGNTGTIDGLTNTTFNPDSFTTGQAATEDQLSVLATDGLDFTGNDNSAGDVHRDLGETLAITGLAATTGTYSGDNLKTVTNPTTGAIELQLADSPEFTNVNVSGDLDVDGTTTLGDHFTVVDDQVTYNIAPDQITNGTQVVNKDYVDGQATRFYSVNNTDPTTGNYDNQGASAANALAAGTNTLASGENATAVGNSANAQSVSGVAIGDEAIARGFGPGQVAIGQKADTFGEGDIAIGRDAKSQGNNNVALGNGATVFDATDPLSVTLSGVALGDGATVNYNDAVALGSGSVTDESRLSTAAYVPAGVTSVAADTAASEVSVGANGSERRITNVAAGGEDTDAVNVSQLKALDSVVDQGFNITADNSGLADPSITEDNVKLGETVDYTSADGNIVTTFGNNDNEIDFGLANTIDVGATNTISIDGDTGTISGLTNTTFDPNATYTGGQAATQEQLTSVSDVANAGWDVQTNGDTSTNVAPGDTVQFLDGNNIDITRTGKDITVATSPDLTVDSLTINNGGPVINDAGIDMGDNKITNVAPGTDGTDAVNVDQLTKVETDLTTKGLDFAGNEGADVHRDLGQTLAIQGEATSGGTYTGANLKTVTDPATGAINLQMTDSPDFTNVNVTNQLDVAGDTNIGGNTTIQGHTTVKGDTYLGDNFSVVNNEAFYDGPINQGDSIVNKDYVDSKETHYYSVNDDGTQQDNFNNLGAEGVNALAAGTNASAKSDSSVAVGDGATTKVFGSGQVAIGNDATTFGLGDIAIGMDAQANGAGNVVIGDGAKASTVGKRDGVALGHDAEVTYDNGVALGSGSVANGSTLSTAAYQPVDVDGNPIAVAAPTADSEVSVGSAGNERRVTNVAAGAEDTDAVNVSQLKAVNQVASQGWDLTANGEATGENIAPGETADFTQGQNIAITRTGNSIEVATADDVEFTNVNVTEQLDVAGDTNIGGNTTIQGDTTVNGDTYLGDDFSVVNNEAIYNVEPDEITNDYQVVNKKYVTQAGDDLIENNPLTFMGDSGTPFDRKLGEQTNVKGGNTGTLTDGNIGVVADGTDTLNIKLAENVDLGENGSVVMGDTIVNGDSVTTNNVTVNEDLTVAGDTYLGDNFSVVDNEVFYDGPINQGDSIVNKDYVDGKETHYYSVNDDGVIQGNYDNDGASGANALAAGTNALAQGDRSIAMGDGASATTGAREAIVIGTNTSVAGGPNAIAIGSDASIDSSPGGAVAIGLSNTVSASSNATTIGTRNTVQSSGRSVVLGYENTANALLNQGALIGTQNTMDFGPNWVGGSSGENYGFYALGNGNAMSWDGGSMRNNAGSMVLGIGNTLNIPEGDYQTNEGSYILGNSNNVTVANGLVIGNGNIVSGTQSLSIGFGNEVSGEGSGAIGDPTVITGAGSYSVGNDNTIDADEAGTFGNNNILAATATGSRIVGNGNNIDVADAFVMGNGADVTIAEGVALGNGAVATTGAGIQGYNPLTGAADGTDAAIAATESTTGALAVGDAANGVYRQITGVAAGATDTDAVNVSQLKALGSVVDQGFNITADNSGLTDPSITEDNVKLGETVDYTSADGNIVTTFGNNDNEIDFGLANTIDVGATNTISIDGDTGTISGLTNTTFNPDNYTTGQAATEDQLKSVSDVANAGWDVQVNTETADNVKPGESVQFIDGKNIDITRTADQVIEVATEDDVEFNQVTIGDPSDSTTSTVLTNVGGALDVSGDQITGVGSGLDGQVLADITGDDLNNAVNVGDLQDVSTAENGGGFGLADTGGATVKQNLGETIKVTDPDGNIVTTADNDKGELQLGLGNDLTIGEDGDPGTITIVGKDGKDGTIGVNGSDGSDGLNGETITRIVVDDVEVATMEDGLKFGANDGVVHSAKLNTQVDITGAADNDDWSAFDEGQNIMTQVDGNNITVALAKDLTGLNSATFVNSNGNDRFTINEDGVQFVDVNGDRDETAPSIAADGIDGGDNQITSVGSGLTGTTLETAEGDDLTNAANIGDLQSVSNKLIDEGLNFSGDLGDAKVERDLGDTLAITGGQTDAAQLSDDPNIGVVADNDNGALQIKLAKNLTGLEEVIVGENGTPGKDGVDGEPGVGLDGQNGAIGITGKDGAGADITVANGAPGVNGTDGITRIVYEDGEGNDYEVATLEDGLKFGANDGDVHSAKLNTQVDITGAADNDDWSAFDEGQNIMTQVDGNNITVALAKDLTGLNSATFVNSNGNDRFTINEDGVQFVDVNGDRDETAPSIAADGIDGGDNQITSVGSGLVDENGSPVELGAAKDDTLTNAANIGDLQSASNKLINEGLNFSGDLGDAKVERDLGDTLAITGGQTDAAQLSDDPNIGVVADNDNGALQIKLAKNLTGLEEVIVGENGAPGKDGVDGEPGVGLDGQDGVIGITGKDGAGADITVANGAPGVNGTDGITRIVYEDGEGNDYEVATLEDGLKFSGNDNPAEGYVTRKLNEEMQIVGGATDTDTASYSSSNVTTVATQDGGIEIQFADTPNFQGADMGDKQITSVESGLTGTTLETAEGDDLTNAVNVGDLQNTTTNLIDEGLNFSGDLGDAKVERDLGDTLAITGGQTDAAQLSDDPNIGVVADNDNGALQIKLAKNLTGLEEVIVGENGTPGKDGVDGEPGVGLDGQNGAIGITGKDGAGADITVADGAPGVNGTDGITRIVYEDGEGNDYEVATLEDDLKFGANDGDVHSAKLNTQVDITGAAGNVDWSAFDEGQNIMTQVDGNNITVALAKNLTDLDSITINDGPTLNNNDIDMGGLDDAGSPTNKITNLAPGDISENSTDAINGSQLYDVFNSGNIEVRYVNTNDEGLTESDSFANGQGSTAVGYEATAEGDESLALGYAAMVQHQGGVALGANAQVGDAETANLGGELREAQNANFIELGAGETAQSYDFAGINPVSIVSVGSAGSERTITNVAAGRITADSTDAINGSQLYAAVDFMNDLDSRLTNVEGGELKVLSGMIAMKITLSTTIALPWRAMMALR</sequence>
<gene>
    <name evidence="3" type="ORF">HLB35_05505</name>
</gene>
<dbReference type="GO" id="GO:0019867">
    <property type="term" value="C:outer membrane"/>
    <property type="evidence" value="ECO:0007669"/>
    <property type="project" value="InterPro"/>
</dbReference>
<feature type="domain" description="Trimeric autotransporter adhesin YadA-like stalk" evidence="2">
    <location>
        <begin position="499"/>
        <end position="536"/>
    </location>
</feature>
<dbReference type="Proteomes" id="UP000588806">
    <property type="component" value="Unassembled WGS sequence"/>
</dbReference>
<dbReference type="InterPro" id="IPR011049">
    <property type="entry name" value="Serralysin-like_metalloprot_C"/>
</dbReference>
<dbReference type="InterPro" id="IPR008635">
    <property type="entry name" value="Coiled_stalk_dom"/>
</dbReference>
<protein>
    <recommendedName>
        <fullName evidence="5">Trimeric autotransporter adhesin</fullName>
    </recommendedName>
</protein>
<dbReference type="Gene3D" id="1.20.5.170">
    <property type="match status" value="1"/>
</dbReference>
<feature type="domain" description="Trimeric autotransporter adhesin YadA-like head" evidence="1">
    <location>
        <begin position="1323"/>
        <end position="1349"/>
    </location>
</feature>
<dbReference type="RefSeq" id="WP_171701817.1">
    <property type="nucleotide sequence ID" value="NZ_JABFHI010000002.1"/>
</dbReference>
<proteinExistence type="predicted"/>
<feature type="domain" description="Trimeric autotransporter adhesin YadA-like head" evidence="1">
    <location>
        <begin position="354"/>
        <end position="380"/>
    </location>
</feature>
<evidence type="ECO:0000313" key="4">
    <source>
        <dbReference type="Proteomes" id="UP000588806"/>
    </source>
</evidence>
<reference evidence="3 4" key="1">
    <citation type="submission" date="2020-05" db="EMBL/GenBank/DDBJ databases">
        <authorList>
            <person name="Ruan W."/>
            <person name="Jeon C.O."/>
            <person name="Chun B.H."/>
        </authorList>
    </citation>
    <scope>NUCLEOTIDE SEQUENCE [LARGE SCALE GENOMIC DNA]</scope>
    <source>
        <strain evidence="3 4">TBZ9</strain>
    </source>
</reference>
<dbReference type="Gene3D" id="2.150.10.10">
    <property type="entry name" value="Serralysin-like metalloprotease, C-terminal"/>
    <property type="match status" value="8"/>
</dbReference>
<evidence type="ECO:0000259" key="1">
    <source>
        <dbReference type="Pfam" id="PF05658"/>
    </source>
</evidence>
<dbReference type="Pfam" id="PF05658">
    <property type="entry name" value="YadA_head"/>
    <property type="match status" value="8"/>
</dbReference>
<dbReference type="PANTHER" id="PTHR24637">
    <property type="entry name" value="COLLAGEN"/>
    <property type="match status" value="1"/>
</dbReference>
<dbReference type="Pfam" id="PF05662">
    <property type="entry name" value="YadA_stalk"/>
    <property type="match status" value="7"/>
</dbReference>